<reference evidence="3" key="1">
    <citation type="submission" date="2020-04" db="EMBL/GenBank/DDBJ databases">
        <authorList>
            <person name="Neveu A P."/>
        </authorList>
    </citation>
    <scope>NUCLEOTIDE SEQUENCE</scope>
    <source>
        <tissue evidence="3">Whole embryo</tissue>
    </source>
</reference>
<feature type="compositionally biased region" description="Acidic residues" evidence="2">
    <location>
        <begin position="297"/>
        <end position="306"/>
    </location>
</feature>
<dbReference type="GO" id="GO:0035303">
    <property type="term" value="P:regulation of dephosphorylation"/>
    <property type="evidence" value="ECO:0007669"/>
    <property type="project" value="TreeGrafter"/>
</dbReference>
<evidence type="ECO:0000256" key="2">
    <source>
        <dbReference type="SAM" id="MobiDB-lite"/>
    </source>
</evidence>
<dbReference type="GO" id="GO:0005829">
    <property type="term" value="C:cytosol"/>
    <property type="evidence" value="ECO:0007669"/>
    <property type="project" value="TreeGrafter"/>
</dbReference>
<proteinExistence type="evidence at transcript level"/>
<dbReference type="AlphaFoldDB" id="A0A6F9DED2"/>
<dbReference type="GO" id="GO:0009966">
    <property type="term" value="P:regulation of signal transduction"/>
    <property type="evidence" value="ECO:0007669"/>
    <property type="project" value="InterPro"/>
</dbReference>
<feature type="compositionally biased region" description="Basic and acidic residues" evidence="2">
    <location>
        <begin position="307"/>
        <end position="324"/>
    </location>
</feature>
<evidence type="ECO:0000256" key="1">
    <source>
        <dbReference type="ARBA" id="ARBA00034730"/>
    </source>
</evidence>
<dbReference type="PANTHER" id="PTHR10933:SF9">
    <property type="entry name" value="IMMUNOGLOBULIN-BINDING PROTEIN 1"/>
    <property type="match status" value="1"/>
</dbReference>
<protein>
    <submittedName>
        <fullName evidence="3">Immunoglobulin-binding protein 1</fullName>
    </submittedName>
</protein>
<accession>A0A6F9DED2</accession>
<dbReference type="InterPro" id="IPR007304">
    <property type="entry name" value="TAP46-like"/>
</dbReference>
<dbReference type="EMBL" id="LR785945">
    <property type="protein sequence ID" value="CAB3255442.1"/>
    <property type="molecule type" value="mRNA"/>
</dbReference>
<dbReference type="Pfam" id="PF04177">
    <property type="entry name" value="TAP42"/>
    <property type="match status" value="1"/>
</dbReference>
<name>A0A6F9DED2_9ASCI</name>
<organism evidence="3">
    <name type="scientific">Phallusia mammillata</name>
    <dbReference type="NCBI Taxonomy" id="59560"/>
    <lineage>
        <taxon>Eukaryota</taxon>
        <taxon>Metazoa</taxon>
        <taxon>Chordata</taxon>
        <taxon>Tunicata</taxon>
        <taxon>Ascidiacea</taxon>
        <taxon>Phlebobranchia</taxon>
        <taxon>Ascidiidae</taxon>
        <taxon>Phallusia</taxon>
    </lineage>
</organism>
<sequence length="333" mass="37910">MDASNKLEEQKLVDVFNEAWDLHQTIVNCVDGSSAPKVQQNIVDALARLNLLCKCVEQLSMFSKNEEIEEVATSDLRYFLTNALIADVTSHTKCDIQKRLQILQTCQENYIIFLKLCSNYEIGDSAYIENALKGQSNINKLHTQSGKPDLQALNAVREAKIKKYQEGKLRSQKLKDLESHLHDEESSREYWLLQIHKWIDTAIDELASMKGELDMLEQMKNVPRSEIEESRQKARSTPGMKPFILTKDKLQASVFGAGYPSVPTVTLEEYFEQEAAAGRLPDQASAPASDKMKNQEEGDVSDEETEEKLKKQRELDDWKDDHRRGAGNRKNMG</sequence>
<evidence type="ECO:0000313" key="3">
    <source>
        <dbReference type="EMBL" id="CAB3255442.1"/>
    </source>
</evidence>
<gene>
    <name evidence="3" type="primary">Igbp1</name>
</gene>
<dbReference type="PANTHER" id="PTHR10933">
    <property type="entry name" value="IMMUNOGLOBULIN-BINDING PROTEIN 1"/>
    <property type="match status" value="1"/>
</dbReference>
<dbReference type="InterPro" id="IPR038511">
    <property type="entry name" value="TAP42/TAP46-like_sf"/>
</dbReference>
<dbReference type="GO" id="GO:0051721">
    <property type="term" value="F:protein phosphatase 2A binding"/>
    <property type="evidence" value="ECO:0007669"/>
    <property type="project" value="TreeGrafter"/>
</dbReference>
<comment type="similarity">
    <text evidence="1">Belongs to the IGBP1/TAP42 family.</text>
</comment>
<dbReference type="Gene3D" id="1.25.40.540">
    <property type="entry name" value="TAP42-like family"/>
    <property type="match status" value="1"/>
</dbReference>
<feature type="region of interest" description="Disordered" evidence="2">
    <location>
        <begin position="280"/>
        <end position="333"/>
    </location>
</feature>